<dbReference type="GO" id="GO:0016491">
    <property type="term" value="F:oxidoreductase activity"/>
    <property type="evidence" value="ECO:0007669"/>
    <property type="project" value="InterPro"/>
</dbReference>
<evidence type="ECO:0000259" key="4">
    <source>
        <dbReference type="Pfam" id="PF07992"/>
    </source>
</evidence>
<evidence type="ECO:0000313" key="5">
    <source>
        <dbReference type="EMBL" id="CAD5213019.1"/>
    </source>
</evidence>
<feature type="domain" description="FAD/NAD(P)-binding" evidence="4">
    <location>
        <begin position="6"/>
        <end position="173"/>
    </location>
</feature>
<keyword evidence="2" id="KW-0285">Flavoprotein</keyword>
<dbReference type="PANTHER" id="PTHR43429">
    <property type="entry name" value="PYRIDINE NUCLEOTIDE-DISULFIDE OXIDOREDUCTASE DOMAIN-CONTAINING"/>
    <property type="match status" value="1"/>
</dbReference>
<dbReference type="SUPFAM" id="SSF51905">
    <property type="entry name" value="FAD/NAD(P)-binding domain"/>
    <property type="match status" value="1"/>
</dbReference>
<gene>
    <name evidence="5" type="ORF">BOKJ2_LOCUS4820</name>
</gene>
<feature type="domain" description="FAD/NAD(P)-binding" evidence="4">
    <location>
        <begin position="278"/>
        <end position="383"/>
    </location>
</feature>
<dbReference type="PRINTS" id="PR00469">
    <property type="entry name" value="PNDRDTASEII"/>
</dbReference>
<evidence type="ECO:0000256" key="1">
    <source>
        <dbReference type="ARBA" id="ARBA00001974"/>
    </source>
</evidence>
<organism evidence="5 6">
    <name type="scientific">Bursaphelenchus okinawaensis</name>
    <dbReference type="NCBI Taxonomy" id="465554"/>
    <lineage>
        <taxon>Eukaryota</taxon>
        <taxon>Metazoa</taxon>
        <taxon>Ecdysozoa</taxon>
        <taxon>Nematoda</taxon>
        <taxon>Chromadorea</taxon>
        <taxon>Rhabditida</taxon>
        <taxon>Tylenchina</taxon>
        <taxon>Tylenchomorpha</taxon>
        <taxon>Aphelenchoidea</taxon>
        <taxon>Aphelenchoididae</taxon>
        <taxon>Bursaphelenchus</taxon>
    </lineage>
</organism>
<dbReference type="InterPro" id="IPR050260">
    <property type="entry name" value="FAD-bd_OxRdtase"/>
</dbReference>
<evidence type="ECO:0000256" key="2">
    <source>
        <dbReference type="ARBA" id="ARBA00022630"/>
    </source>
</evidence>
<proteinExistence type="predicted"/>
<sequence length="493" mass="54425">MKDGSRIVVVGGGIAGVSCIQHLADSEELPDSTELVLVCGKNGYVKRVTNYEKAGIVMEKFQVEIESASTFTGRYSKVTVIEDTVISWDSNTKTLKLSSGEELKYDKLVIATGAEPKTLNFEKCDKILTIRDTDTIAKLEKRLCKAKRVAIVGDGGIGMELAFELKNQEITWVLKEVSVGSMFFDVQVAIGLERGFETGRIEPDLKDEAKYQRYQTSEADTSSKKDVLGCSLGPFWLGSLHQPSGAVGTVSGTTGTIGGTSGTACNKNSADSKNGLHRKIDIKRGAKVTGYGINNDEITVKLSDGTEVTVDLVIEAMGVWPASKMWKESCNELQLAEDGGIIVYEHMKTTVDDVYACGDVCTVKWEHQSKLWRQMRLWTQARQFGQFTALNLIEHQLELDQIFDIFAHTTTFAGQKVILLGDFDAKDGEIELEYVNDYVIRTVIRDNKVVGTCLIGETDCADMFEQLIVTELDVSKCPRPISNQYGDIVDYFD</sequence>
<dbReference type="InterPro" id="IPR023753">
    <property type="entry name" value="FAD/NAD-binding_dom"/>
</dbReference>
<accession>A0A811KCR1</accession>
<dbReference type="EMBL" id="CAJFCW020000002">
    <property type="protein sequence ID" value="CAG9098688.1"/>
    <property type="molecule type" value="Genomic_DNA"/>
</dbReference>
<reference evidence="5" key="1">
    <citation type="submission" date="2020-09" db="EMBL/GenBank/DDBJ databases">
        <authorList>
            <person name="Kikuchi T."/>
        </authorList>
    </citation>
    <scope>NUCLEOTIDE SEQUENCE</scope>
    <source>
        <strain evidence="5">SH1</strain>
    </source>
</reference>
<dbReference type="PRINTS" id="PR00368">
    <property type="entry name" value="FADPNR"/>
</dbReference>
<name>A0A811KCR1_9BILA</name>
<dbReference type="Proteomes" id="UP000783686">
    <property type="component" value="Unassembled WGS sequence"/>
</dbReference>
<comment type="caution">
    <text evidence="5">The sequence shown here is derived from an EMBL/GenBank/DDBJ whole genome shotgun (WGS) entry which is preliminary data.</text>
</comment>
<dbReference type="PROSITE" id="PS51257">
    <property type="entry name" value="PROKAR_LIPOPROTEIN"/>
    <property type="match status" value="1"/>
</dbReference>
<dbReference type="Proteomes" id="UP000614601">
    <property type="component" value="Unassembled WGS sequence"/>
</dbReference>
<evidence type="ECO:0000313" key="6">
    <source>
        <dbReference type="Proteomes" id="UP000614601"/>
    </source>
</evidence>
<dbReference type="PANTHER" id="PTHR43429:SF2">
    <property type="entry name" value="PYRIDINE NUCLEOTIDE-DISULFIDE OXIDOREDUCTASE DOMAIN-CONTAINING PROTEIN 1"/>
    <property type="match status" value="1"/>
</dbReference>
<comment type="cofactor">
    <cofactor evidence="1">
        <name>FAD</name>
        <dbReference type="ChEBI" id="CHEBI:57692"/>
    </cofactor>
</comment>
<evidence type="ECO:0000256" key="3">
    <source>
        <dbReference type="ARBA" id="ARBA00022827"/>
    </source>
</evidence>
<dbReference type="OrthoDB" id="202203at2759"/>
<keyword evidence="3" id="KW-0274">FAD</keyword>
<dbReference type="EMBL" id="CAJFDH010000002">
    <property type="protein sequence ID" value="CAD5213019.1"/>
    <property type="molecule type" value="Genomic_DNA"/>
</dbReference>
<dbReference type="AlphaFoldDB" id="A0A811KCR1"/>
<dbReference type="InterPro" id="IPR036188">
    <property type="entry name" value="FAD/NAD-bd_sf"/>
</dbReference>
<keyword evidence="6" id="KW-1185">Reference proteome</keyword>
<dbReference type="Gene3D" id="3.50.50.60">
    <property type="entry name" value="FAD/NAD(P)-binding domain"/>
    <property type="match status" value="3"/>
</dbReference>
<protein>
    <recommendedName>
        <fullName evidence="4">FAD/NAD(P)-binding domain-containing protein</fullName>
    </recommendedName>
</protein>
<dbReference type="Pfam" id="PF07992">
    <property type="entry name" value="Pyr_redox_2"/>
    <property type="match status" value="2"/>
</dbReference>